<name>A0A7U2EP25_PHANO</name>
<evidence type="ECO:0000313" key="3">
    <source>
        <dbReference type="Proteomes" id="UP000663193"/>
    </source>
</evidence>
<dbReference type="RefSeq" id="XP_001800050.1">
    <property type="nucleotide sequence ID" value="XM_001799998.1"/>
</dbReference>
<sequence length="148" mass="16258">MSDDSDLVTSTTQLPAGVPAAPGIPSSSVSEPQLPGHLVSTRLPDFENPVKLLFIHTAGKCIELHYGIIFSYNDHRHAIDDCFGKSPEFTVQEHGWFSDEKMFQQIAKNHTAPNGLDPDATFIGWRDSLFAFLDAHHGGVGGQWTRIT</sequence>
<evidence type="ECO:0000256" key="1">
    <source>
        <dbReference type="SAM" id="MobiDB-lite"/>
    </source>
</evidence>
<organism evidence="2 3">
    <name type="scientific">Phaeosphaeria nodorum (strain SN15 / ATCC MYA-4574 / FGSC 10173)</name>
    <name type="common">Glume blotch fungus</name>
    <name type="synonym">Parastagonospora nodorum</name>
    <dbReference type="NCBI Taxonomy" id="321614"/>
    <lineage>
        <taxon>Eukaryota</taxon>
        <taxon>Fungi</taxon>
        <taxon>Dikarya</taxon>
        <taxon>Ascomycota</taxon>
        <taxon>Pezizomycotina</taxon>
        <taxon>Dothideomycetes</taxon>
        <taxon>Pleosporomycetidae</taxon>
        <taxon>Pleosporales</taxon>
        <taxon>Pleosporineae</taxon>
        <taxon>Phaeosphaeriaceae</taxon>
        <taxon>Parastagonospora</taxon>
    </lineage>
</organism>
<dbReference type="AlphaFoldDB" id="A0A7U2EP25"/>
<feature type="region of interest" description="Disordered" evidence="1">
    <location>
        <begin position="1"/>
        <end position="33"/>
    </location>
</feature>
<dbReference type="VEuPathDB" id="FungiDB:JI435_097630"/>
<accession>A0A7U2EP25</accession>
<dbReference type="OrthoDB" id="3783232at2759"/>
<dbReference type="Proteomes" id="UP000663193">
    <property type="component" value="Chromosome 1"/>
</dbReference>
<gene>
    <name evidence="2" type="ORF">JI435_097630</name>
</gene>
<dbReference type="KEGG" id="pno:SNOG_09763"/>
<dbReference type="EMBL" id="CP069023">
    <property type="protein sequence ID" value="QRC90362.1"/>
    <property type="molecule type" value="Genomic_DNA"/>
</dbReference>
<evidence type="ECO:0000313" key="2">
    <source>
        <dbReference type="EMBL" id="QRC90362.1"/>
    </source>
</evidence>
<keyword evidence="3" id="KW-1185">Reference proteome</keyword>
<proteinExistence type="predicted"/>
<protein>
    <submittedName>
        <fullName evidence="2">Uncharacterized protein</fullName>
    </submittedName>
</protein>
<reference evidence="3" key="1">
    <citation type="journal article" date="2021" name="BMC Genomics">
        <title>Chromosome-level genome assembly and manually-curated proteome of model necrotroph Parastagonospora nodorum Sn15 reveals a genome-wide trove of candidate effector homologs, and redundancy of virulence-related functions within an accessory chromosome.</title>
        <authorList>
            <person name="Bertazzoni S."/>
            <person name="Jones D.A.B."/>
            <person name="Phan H.T."/>
            <person name="Tan K.-C."/>
            <person name="Hane J.K."/>
        </authorList>
    </citation>
    <scope>NUCLEOTIDE SEQUENCE [LARGE SCALE GENOMIC DNA]</scope>
    <source>
        <strain evidence="3">SN15 / ATCC MYA-4574 / FGSC 10173)</strain>
    </source>
</reference>